<reference evidence="1 2" key="1">
    <citation type="submission" date="2015-11" db="EMBL/GenBank/DDBJ databases">
        <title>Description and complete genome sequence of a novel strain predominating in hypersaline microbial mats and representing a new family of the Bacteriodetes phylum.</title>
        <authorList>
            <person name="Spring S."/>
            <person name="Bunk B."/>
            <person name="Sproer C."/>
            <person name="Klenk H.-P."/>
        </authorList>
    </citation>
    <scope>NUCLEOTIDE SEQUENCE [LARGE SCALE GENOMIC DNA]</scope>
    <source>
        <strain evidence="1 2">L21-Spi-D4</strain>
    </source>
</reference>
<dbReference type="RefSeq" id="WP_057951466.1">
    <property type="nucleotide sequence ID" value="NZ_CP013118.1"/>
</dbReference>
<dbReference type="Proteomes" id="UP000064893">
    <property type="component" value="Chromosome"/>
</dbReference>
<dbReference type="EMBL" id="CP013118">
    <property type="protein sequence ID" value="ALO13842.1"/>
    <property type="molecule type" value="Genomic_DNA"/>
</dbReference>
<sequence length="70" mass="7835">MERLISEGFGCKIIERDSKLFIQYDNGQAASWIVENEVTADEAKKAMLSGNDAYEVILAAQKRGKARKVE</sequence>
<evidence type="ECO:0000313" key="2">
    <source>
        <dbReference type="Proteomes" id="UP000064893"/>
    </source>
</evidence>
<gene>
    <name evidence="1" type="ORF">L21SP5_00162</name>
</gene>
<accession>A0A0S2HUX5</accession>
<dbReference type="OrthoDB" id="6546108at2"/>
<name>A0A0S2HUX5_9BACT</name>
<proteinExistence type="predicted"/>
<keyword evidence="2" id="KW-1185">Reference proteome</keyword>
<dbReference type="STRING" id="1307839.L21SP5_00162"/>
<dbReference type="AlphaFoldDB" id="A0A0S2HUX5"/>
<dbReference type="KEGG" id="blq:L21SP5_00162"/>
<evidence type="ECO:0000313" key="1">
    <source>
        <dbReference type="EMBL" id="ALO13842.1"/>
    </source>
</evidence>
<organism evidence="1 2">
    <name type="scientific">Salinivirga cyanobacteriivorans</name>
    <dbReference type="NCBI Taxonomy" id="1307839"/>
    <lineage>
        <taxon>Bacteria</taxon>
        <taxon>Pseudomonadati</taxon>
        <taxon>Bacteroidota</taxon>
        <taxon>Bacteroidia</taxon>
        <taxon>Bacteroidales</taxon>
        <taxon>Salinivirgaceae</taxon>
        <taxon>Salinivirga</taxon>
    </lineage>
</organism>
<protein>
    <submittedName>
        <fullName evidence="1">Uncharacterized protein</fullName>
    </submittedName>
</protein>